<dbReference type="InterPro" id="IPR000259">
    <property type="entry name" value="Adhesion_dom_fimbrial"/>
</dbReference>
<dbReference type="PANTHER" id="PTHR33420:SF11">
    <property type="entry name" value="FIMBRIAL-LIKE PROTEIN"/>
    <property type="match status" value="1"/>
</dbReference>
<sequence>MIRKTLIAAATFAAAMSSASVFAEGGSVSASPTPTGKFGGGTITFTGSVTEAPCSIPAGEANQNIDLGTVSNKVLASSGAGSTPVAVKINLKNCDLSTSSGSTKYNKASLKFLNDGKLDSTDLSKGFLQTTGPVNVGVQLLDRTMAGINFTSDDTMKPATEVALTTGADSTITFWARLKGKAGASTAPAAGSVTAQVSYQLDYH</sequence>
<name>A0A758AKG0_SALER</name>
<dbReference type="GO" id="GO:0009289">
    <property type="term" value="C:pilus"/>
    <property type="evidence" value="ECO:0007669"/>
    <property type="project" value="InterPro"/>
</dbReference>
<dbReference type="Pfam" id="PF00419">
    <property type="entry name" value="Fimbrial"/>
    <property type="match status" value="1"/>
</dbReference>
<proteinExistence type="predicted"/>
<evidence type="ECO:0000313" key="3">
    <source>
        <dbReference type="EMBL" id="HAG0930197.1"/>
    </source>
</evidence>
<evidence type="ECO:0000259" key="2">
    <source>
        <dbReference type="Pfam" id="PF00419"/>
    </source>
</evidence>
<dbReference type="InterPro" id="IPR036937">
    <property type="entry name" value="Adhesion_dom_fimbrial_sf"/>
</dbReference>
<feature type="domain" description="Fimbrial-type adhesion" evidence="2">
    <location>
        <begin position="43"/>
        <end position="203"/>
    </location>
</feature>
<comment type="caution">
    <text evidence="3">The sequence shown here is derived from an EMBL/GenBank/DDBJ whole genome shotgun (WGS) entry which is preliminary data.</text>
</comment>
<gene>
    <name evidence="3" type="ORF">G8S40_004253</name>
</gene>
<dbReference type="SUPFAM" id="SSF49401">
    <property type="entry name" value="Bacterial adhesins"/>
    <property type="match status" value="1"/>
</dbReference>
<organism evidence="3">
    <name type="scientific">Salmonella enterica</name>
    <name type="common">Salmonella choleraesuis</name>
    <dbReference type="NCBI Taxonomy" id="28901"/>
    <lineage>
        <taxon>Bacteria</taxon>
        <taxon>Pseudomonadati</taxon>
        <taxon>Pseudomonadota</taxon>
        <taxon>Gammaproteobacteria</taxon>
        <taxon>Enterobacterales</taxon>
        <taxon>Enterobacteriaceae</taxon>
        <taxon>Salmonella</taxon>
    </lineage>
</organism>
<dbReference type="InterPro" id="IPR050263">
    <property type="entry name" value="Bact_Fimbrial_Adh_Pro"/>
</dbReference>
<dbReference type="PANTHER" id="PTHR33420">
    <property type="entry name" value="FIMBRIAL SUBUNIT ELFA-RELATED"/>
    <property type="match status" value="1"/>
</dbReference>
<dbReference type="AlphaFoldDB" id="A0A758AKG0"/>
<dbReference type="Gene3D" id="2.60.40.1090">
    <property type="entry name" value="Fimbrial-type adhesion domain"/>
    <property type="match status" value="1"/>
</dbReference>
<evidence type="ECO:0000256" key="1">
    <source>
        <dbReference type="SAM" id="SignalP"/>
    </source>
</evidence>
<feature type="signal peptide" evidence="1">
    <location>
        <begin position="1"/>
        <end position="23"/>
    </location>
</feature>
<feature type="chain" id="PRO_5027958269" evidence="1">
    <location>
        <begin position="24"/>
        <end position="204"/>
    </location>
</feature>
<accession>A0A758AKG0</accession>
<keyword evidence="1" id="KW-0732">Signal</keyword>
<dbReference type="GO" id="GO:0043709">
    <property type="term" value="P:cell adhesion involved in single-species biofilm formation"/>
    <property type="evidence" value="ECO:0007669"/>
    <property type="project" value="TreeGrafter"/>
</dbReference>
<reference evidence="3" key="2">
    <citation type="submission" date="2020-02" db="EMBL/GenBank/DDBJ databases">
        <authorList>
            <consortium name="NCBI Pathogen Detection Project"/>
        </authorList>
    </citation>
    <scope>NUCLEOTIDE SEQUENCE</scope>
    <source>
        <strain evidence="3">MA.CK_94/00004459</strain>
    </source>
</reference>
<dbReference type="EMBL" id="DAAXGR010000015">
    <property type="protein sequence ID" value="HAG0930197.1"/>
    <property type="molecule type" value="Genomic_DNA"/>
</dbReference>
<protein>
    <submittedName>
        <fullName evidence="3">Type 1 fimbrial protein</fullName>
    </submittedName>
</protein>
<dbReference type="InterPro" id="IPR008966">
    <property type="entry name" value="Adhesion_dom_sf"/>
</dbReference>
<reference evidence="3" key="1">
    <citation type="journal article" date="2018" name="Genome Biol.">
        <title>SKESA: strategic k-mer extension for scrupulous assemblies.</title>
        <authorList>
            <person name="Souvorov A."/>
            <person name="Agarwala R."/>
            <person name="Lipman D.J."/>
        </authorList>
    </citation>
    <scope>NUCLEOTIDE SEQUENCE</scope>
    <source>
        <strain evidence="3">MA.CK_94/00004459</strain>
    </source>
</reference>